<dbReference type="GO" id="GO:0000160">
    <property type="term" value="P:phosphorelay signal transduction system"/>
    <property type="evidence" value="ECO:0007669"/>
    <property type="project" value="InterPro"/>
</dbReference>
<dbReference type="PROSITE" id="PS50110">
    <property type="entry name" value="RESPONSE_REGULATORY"/>
    <property type="match status" value="1"/>
</dbReference>
<sequence>MEKIKIAIVDDHKLVSKALENLLSFNSNFEVIMNCFNGQDFLDQLRTRKDHPDVILMDINMPIKNGIETTEEISKEFPNLKVIALTMEDNEGTIIKMLKAGAKGYLLKDMSPDILFDAIDIVHKKGIFYTDLLTQSLLKIKTEEKLLNELHETLKGREIEFIKLACSELTYREIADQMFLSPRTIDGYRDSVFLKLNIKTRVGIVLFAIKNNLT</sequence>
<dbReference type="SMART" id="SM00421">
    <property type="entry name" value="HTH_LUXR"/>
    <property type="match status" value="1"/>
</dbReference>
<reference evidence="6 7" key="1">
    <citation type="submission" date="2014-10" db="EMBL/GenBank/DDBJ databases">
        <title>Kaistella jeonii genome.</title>
        <authorList>
            <person name="Clayton J.T."/>
            <person name="Newman J.D."/>
        </authorList>
    </citation>
    <scope>NUCLEOTIDE SEQUENCE [LARGE SCALE GENOMIC DNA]</scope>
    <source>
        <strain evidence="6 7">DSM 17048</strain>
    </source>
</reference>
<keyword evidence="2" id="KW-0238">DNA-binding</keyword>
<dbReference type="InterPro" id="IPR058245">
    <property type="entry name" value="NreC/VraR/RcsB-like_REC"/>
</dbReference>
<keyword evidence="7" id="KW-1185">Reference proteome</keyword>
<proteinExistence type="predicted"/>
<dbReference type="PROSITE" id="PS50043">
    <property type="entry name" value="HTH_LUXR_2"/>
    <property type="match status" value="1"/>
</dbReference>
<dbReference type="InterPro" id="IPR011006">
    <property type="entry name" value="CheY-like_superfamily"/>
</dbReference>
<dbReference type="RefSeq" id="WP_039347113.1">
    <property type="nucleotide sequence ID" value="NZ_FOLA01000001.1"/>
</dbReference>
<feature type="modified residue" description="4-aspartylphosphate" evidence="3">
    <location>
        <position position="58"/>
    </location>
</feature>
<evidence type="ECO:0000259" key="4">
    <source>
        <dbReference type="PROSITE" id="PS50043"/>
    </source>
</evidence>
<gene>
    <name evidence="6" type="ORF">OA86_00260</name>
</gene>
<dbReference type="InterPro" id="IPR000792">
    <property type="entry name" value="Tscrpt_reg_LuxR_C"/>
</dbReference>
<dbReference type="SUPFAM" id="SSF52172">
    <property type="entry name" value="CheY-like"/>
    <property type="match status" value="1"/>
</dbReference>
<comment type="caution">
    <text evidence="6">The sequence shown here is derived from an EMBL/GenBank/DDBJ whole genome shotgun (WGS) entry which is preliminary data.</text>
</comment>
<organism evidence="6 7">
    <name type="scientific">Kaistella jeonii</name>
    <dbReference type="NCBI Taxonomy" id="266749"/>
    <lineage>
        <taxon>Bacteria</taxon>
        <taxon>Pseudomonadati</taxon>
        <taxon>Bacteroidota</taxon>
        <taxon>Flavobacteriia</taxon>
        <taxon>Flavobacteriales</taxon>
        <taxon>Weeksellaceae</taxon>
        <taxon>Chryseobacterium group</taxon>
        <taxon>Kaistella</taxon>
    </lineage>
</organism>
<dbReference type="SMART" id="SM00448">
    <property type="entry name" value="REC"/>
    <property type="match status" value="1"/>
</dbReference>
<evidence type="ECO:0000259" key="5">
    <source>
        <dbReference type="PROSITE" id="PS50110"/>
    </source>
</evidence>
<dbReference type="CDD" id="cd17535">
    <property type="entry name" value="REC_NarL-like"/>
    <property type="match status" value="1"/>
</dbReference>
<evidence type="ECO:0000313" key="7">
    <source>
        <dbReference type="Proteomes" id="UP000031473"/>
    </source>
</evidence>
<protein>
    <submittedName>
        <fullName evidence="6">Ligand-binding protein SH3</fullName>
    </submittedName>
</protein>
<evidence type="ECO:0000256" key="2">
    <source>
        <dbReference type="ARBA" id="ARBA00023125"/>
    </source>
</evidence>
<evidence type="ECO:0000256" key="1">
    <source>
        <dbReference type="ARBA" id="ARBA00022553"/>
    </source>
</evidence>
<dbReference type="PANTHER" id="PTHR43214:SF39">
    <property type="entry name" value="TRANSCRIPTIONAL REGULATORY PROTEIN DEGU"/>
    <property type="match status" value="1"/>
</dbReference>
<evidence type="ECO:0000256" key="3">
    <source>
        <dbReference type="PROSITE-ProRule" id="PRU00169"/>
    </source>
</evidence>
<dbReference type="OrthoDB" id="9795108at2"/>
<dbReference type="STRING" id="266749.SAMN05421876_101487"/>
<dbReference type="InterPro" id="IPR016032">
    <property type="entry name" value="Sig_transdc_resp-reg_C-effctor"/>
</dbReference>
<dbReference type="Proteomes" id="UP000031473">
    <property type="component" value="Unassembled WGS sequence"/>
</dbReference>
<dbReference type="AlphaFoldDB" id="A0A0C1FB67"/>
<dbReference type="Gene3D" id="3.40.50.2300">
    <property type="match status" value="1"/>
</dbReference>
<dbReference type="GO" id="GO:0006355">
    <property type="term" value="P:regulation of DNA-templated transcription"/>
    <property type="evidence" value="ECO:0007669"/>
    <property type="project" value="InterPro"/>
</dbReference>
<dbReference type="Pfam" id="PF00196">
    <property type="entry name" value="GerE"/>
    <property type="match status" value="1"/>
</dbReference>
<feature type="domain" description="Response regulatory" evidence="5">
    <location>
        <begin position="5"/>
        <end position="123"/>
    </location>
</feature>
<dbReference type="Pfam" id="PF00072">
    <property type="entry name" value="Response_reg"/>
    <property type="match status" value="1"/>
</dbReference>
<dbReference type="PANTHER" id="PTHR43214">
    <property type="entry name" value="TWO-COMPONENT RESPONSE REGULATOR"/>
    <property type="match status" value="1"/>
</dbReference>
<accession>A0A0C1FB67</accession>
<dbReference type="InterPro" id="IPR001789">
    <property type="entry name" value="Sig_transdc_resp-reg_receiver"/>
</dbReference>
<feature type="domain" description="HTH luxR-type" evidence="4">
    <location>
        <begin position="147"/>
        <end position="212"/>
    </location>
</feature>
<name>A0A0C1FB67_9FLAO</name>
<keyword evidence="1 3" id="KW-0597">Phosphoprotein</keyword>
<dbReference type="GO" id="GO:0003677">
    <property type="term" value="F:DNA binding"/>
    <property type="evidence" value="ECO:0007669"/>
    <property type="project" value="UniProtKB-KW"/>
</dbReference>
<dbReference type="SUPFAM" id="SSF46894">
    <property type="entry name" value="C-terminal effector domain of the bipartite response regulators"/>
    <property type="match status" value="1"/>
</dbReference>
<dbReference type="InterPro" id="IPR039420">
    <property type="entry name" value="WalR-like"/>
</dbReference>
<evidence type="ECO:0000313" key="6">
    <source>
        <dbReference type="EMBL" id="KIA90377.1"/>
    </source>
</evidence>
<dbReference type="EMBL" id="JSYL01000001">
    <property type="protein sequence ID" value="KIA90377.1"/>
    <property type="molecule type" value="Genomic_DNA"/>
</dbReference>